<evidence type="ECO:0000313" key="2">
    <source>
        <dbReference type="Proteomes" id="UP000239936"/>
    </source>
</evidence>
<proteinExistence type="predicted"/>
<organism evidence="1 2">
    <name type="scientific">Chromatium okenii</name>
    <dbReference type="NCBI Taxonomy" id="61644"/>
    <lineage>
        <taxon>Bacteria</taxon>
        <taxon>Pseudomonadati</taxon>
        <taxon>Pseudomonadota</taxon>
        <taxon>Gammaproteobacteria</taxon>
        <taxon>Chromatiales</taxon>
        <taxon>Chromatiaceae</taxon>
        <taxon>Chromatium</taxon>
    </lineage>
</organism>
<gene>
    <name evidence="1" type="ORF">CXB77_05490</name>
</gene>
<comment type="caution">
    <text evidence="1">The sequence shown here is derived from an EMBL/GenBank/DDBJ whole genome shotgun (WGS) entry which is preliminary data.</text>
</comment>
<name>A0A2S7XTQ4_9GAMM</name>
<evidence type="ECO:0000313" key="1">
    <source>
        <dbReference type="EMBL" id="PQJ96868.1"/>
    </source>
</evidence>
<sequence>MMRIASGVVMPEITALTQPTYWFPSYIDYIDYEEIQRLYCDDDESLPTDMNPSAIPAEWSQFNDDDIPF</sequence>
<geneLocation type="plasmid" evidence="1">
    <name>pCok386</name>
</geneLocation>
<dbReference type="EMBL" id="PPGH01000027">
    <property type="protein sequence ID" value="PQJ96868.1"/>
    <property type="molecule type" value="Genomic_DNA"/>
</dbReference>
<dbReference type="AlphaFoldDB" id="A0A2S7XTQ4"/>
<keyword evidence="2" id="KW-1185">Reference proteome</keyword>
<keyword evidence="1" id="KW-0614">Plasmid</keyword>
<protein>
    <submittedName>
        <fullName evidence="1">Uncharacterized protein</fullName>
    </submittedName>
</protein>
<reference evidence="1 2" key="1">
    <citation type="submission" date="2018-01" db="EMBL/GenBank/DDBJ databases">
        <title>The complete genome sequence of Chromatium okenii LaCa, a purple sulfur bacterium with a turbulent life.</title>
        <authorList>
            <person name="Luedin S.M."/>
            <person name="Liechti N."/>
            <person name="Storelli N."/>
            <person name="Danza F."/>
            <person name="Wittwer M."/>
            <person name="Pothier J.F."/>
            <person name="Tonolla M.A."/>
        </authorList>
    </citation>
    <scope>NUCLEOTIDE SEQUENCE [LARGE SCALE GENOMIC DNA]</scope>
    <source>
        <strain evidence="1 2">LaCa</strain>
        <plasmid evidence="1">pCok386</plasmid>
    </source>
</reference>
<dbReference type="Proteomes" id="UP000239936">
    <property type="component" value="Unassembled WGS sequence"/>
</dbReference>
<accession>A0A2S7XTQ4</accession>